<evidence type="ECO:0000313" key="14">
    <source>
        <dbReference type="Proteomes" id="UP001178461"/>
    </source>
</evidence>
<dbReference type="GO" id="GO:0007051">
    <property type="term" value="P:spindle organization"/>
    <property type="evidence" value="ECO:0007669"/>
    <property type="project" value="UniProtKB-ARBA"/>
</dbReference>
<dbReference type="InterPro" id="IPR027417">
    <property type="entry name" value="P-loop_NTPase"/>
</dbReference>
<feature type="coiled-coil region" evidence="10">
    <location>
        <begin position="1784"/>
        <end position="1811"/>
    </location>
</feature>
<feature type="coiled-coil region" evidence="10">
    <location>
        <begin position="837"/>
        <end position="1031"/>
    </location>
</feature>
<dbReference type="Pfam" id="PF00225">
    <property type="entry name" value="Kinesin"/>
    <property type="match status" value="1"/>
</dbReference>
<protein>
    <recommendedName>
        <fullName evidence="7">Centromere-associated protein E</fullName>
    </recommendedName>
    <alternativeName>
        <fullName evidence="8">Centromere protein E</fullName>
    </alternativeName>
</protein>
<evidence type="ECO:0000256" key="6">
    <source>
        <dbReference type="ARBA" id="ARBA00023212"/>
    </source>
</evidence>
<dbReference type="InterPro" id="IPR027640">
    <property type="entry name" value="Kinesin-like_fam"/>
</dbReference>
<dbReference type="EMBL" id="OX395134">
    <property type="protein sequence ID" value="CAI5784576.1"/>
    <property type="molecule type" value="Genomic_DNA"/>
</dbReference>
<dbReference type="InterPro" id="IPR019821">
    <property type="entry name" value="Kinesin_motor_CS"/>
</dbReference>
<dbReference type="GO" id="GO:0000280">
    <property type="term" value="P:nuclear division"/>
    <property type="evidence" value="ECO:0007669"/>
    <property type="project" value="UniProtKB-ARBA"/>
</dbReference>
<feature type="coiled-coil region" evidence="10">
    <location>
        <begin position="1334"/>
        <end position="1490"/>
    </location>
</feature>
<feature type="coiled-coil region" evidence="10">
    <location>
        <begin position="736"/>
        <end position="763"/>
    </location>
</feature>
<evidence type="ECO:0000256" key="5">
    <source>
        <dbReference type="ARBA" id="ARBA00023175"/>
    </source>
</evidence>
<feature type="domain" description="Kinesin motor" evidence="12">
    <location>
        <begin position="6"/>
        <end position="331"/>
    </location>
</feature>
<feature type="region of interest" description="Disordered" evidence="11">
    <location>
        <begin position="1824"/>
        <end position="1898"/>
    </location>
</feature>
<dbReference type="InterPro" id="IPR036961">
    <property type="entry name" value="Kinesin_motor_dom_sf"/>
</dbReference>
<evidence type="ECO:0000313" key="13">
    <source>
        <dbReference type="EMBL" id="CAI5784576.1"/>
    </source>
</evidence>
<evidence type="ECO:0000256" key="4">
    <source>
        <dbReference type="ARBA" id="ARBA00023054"/>
    </source>
</evidence>
<sequence>MAEEGGVTVCVRVRPLIARENADHEEKQNILWKTEECTISQVDGTKSFTFDRVFHSSENTTEVYEGVAASIIKSAVQGYNGTIFAYGQTASGKTYTMLGTKDCPGIIPMAINDVFNSICGNPDREFLLRVSYMEIHNDRVQDLLCSNIKKKKPLVVREDISRHIFVEDLSEEVVVSPEQVVSWLQKGEKNRHYGETNMNDRSSRSHAIFRMIIESKEKTDSSSYDGAVMVSHLNFVDLAGSERASQTGAEGIRLKEGCNINRSLSILGQVIKKLCDDQAGGYINYRDSKLTRILQNSLGGNAKTVIICTVTPASLEETLSTLQFASTAKNMKNSPIVNEVLTEDALLKRYRSEIEDLKRRLEEVSPQSQLAQIIEEKNALQKEQQEKIRALTEMLVTAPSFASAQDFKVRRKRRVTWAPGAINQEGGECLLGSFPSKAKQFKTSLSCLSEMEESVSSEFSEHDDQWMTASVTIPEEEWIPGSEVGLIHKDFADSVMLCETLVDERDNAVTEQQALKVELKNLQMEKEQIACELKELKEKMSVYEFVALERETAKEQEMQLMHEISSLKTIITNAEVCNQDLQEEVMSKALQIEEQKNKIKALENHVSELRNLMREAKTESGESDVSSQILNNSGDEMQKMKQSLSDVEAVALDSKRESSFLRSENIALKEKMDQLSDTYKQMEKDIESYRRQLDSGKVAYKKMQSDLQKELQYYLQENSKLASLLEGRVPNDLLSCMELERKIAGLKDELNKALEENSTLRKEAAASLEARSGPDTEIFQKEVLEKSEMIASLASEKEMLLAQVSEKERLLCEATIALKSKEDFVNSEAMRQNDLAFQELKCHCDELEQKFLTASEENKQMKCQLDLLSEENLKLQATIHEVTQELSGKIKEMQEKDLEQEKLLGMREQLDEAHQKLSEMEKLKDQLKSWGSKMEAEEMEKLGLAQRLQESEKEMQALTRERDDLKQKEEALRRERDQIKEDIQETVSMNIESQEELRNAQNSLKHCEKQIKELEEAIVEREAQISSVKESLGVTIEEQKQQILKLTEHLDYFNTEKNLLTGGDGDAEEIKLEENNQLQSMKEKILSLEQEKTLLKQQLESLQEQKNWYLESSQLPPSKIQELQTGDTEEDRPFRMKEELCQALEKLSEMEQLRKQLEASESRIEAEVMDKLTVTQKLHEQEEAMKAIMQERDNLKDIVGCLQIEKDLIKEKIEADVAQKLHNHEGAMEVLIQERDDLRRKLDVLQKQGKLAKEEAETEVLHEHEEAVRALTQERDYLKDKLDALQVERDLIKEEMQAAKSMLSLKQQDDERALEELLGLKEELCEAKQKQSVMKQLDADLKARESELEAEKMEKLEMAQRLHSSEEEKKSLIQAMDALKQKWEAFQTESESLQRLLEASTSMVQQLEEKNLDLRQLLESREEQSRTAAERLNEMEQLKSKTEATEKEKAELLQKLHSAVQDFRTVNREKEDLKTAVDALQTEKDNMIRTIHRLGESVEKMVANNLKLQEQLELSISHKEGTIGMAEEPEGRNLDENSRASELQEILDQTTNQQKREAECCRKAEAALKASKEQIQELLLELNTLKEKQTHCAAANLALEEENYKLGDKLKATEEQQKSLKLKIQELENAMSEMRRNFQEREKAAQLAMELKVRAAKNDAVRLGAVLKEKENSLRSALAEQETLKAKLNEGAESNKDEIEDLKTQLAKADMARMKQSKYFDQEMANAKALAEHREEQLRKLKEELRRVQQEQDVTVIAPHKDNSQVSLAITCGGGSGIVQSTQLLVLKSEHAKLEKEHAQLKKKLEIMLKNELLWKEEVRKWKERSSRRQRSTSEEQQLKSPRKTAPPSVSEQPSSPCREWSLRRQQPTSEEQQLKSPRKTVPPSMSELPSSPCRERSLQPALSLDTPAPVLLSCPTFFDNSRLGDFKDTKSSGVPSTDRAVESTDKNYKQWFAGSNNDDVSKCKTQ</sequence>
<feature type="compositionally biased region" description="Polar residues" evidence="11">
    <location>
        <begin position="1864"/>
        <end position="1876"/>
    </location>
</feature>
<dbReference type="PANTHER" id="PTHR47968:SF75">
    <property type="entry name" value="CENTROMERE-ASSOCIATED PROTEIN E"/>
    <property type="match status" value="1"/>
</dbReference>
<dbReference type="GO" id="GO:0140694">
    <property type="term" value="P:membraneless organelle assembly"/>
    <property type="evidence" value="ECO:0007669"/>
    <property type="project" value="UniProtKB-ARBA"/>
</dbReference>
<dbReference type="PANTHER" id="PTHR47968">
    <property type="entry name" value="CENTROMERE PROTEIN E"/>
    <property type="match status" value="1"/>
</dbReference>
<comment type="similarity">
    <text evidence="9">Belongs to the TRAFAC class myosin-kinesin ATPase superfamily. Kinesin family.</text>
</comment>
<dbReference type="PROSITE" id="PS50067">
    <property type="entry name" value="KINESIN_MOTOR_2"/>
    <property type="match status" value="1"/>
</dbReference>
<feature type="compositionally biased region" description="Basic and acidic residues" evidence="11">
    <location>
        <begin position="1824"/>
        <end position="1838"/>
    </location>
</feature>
<feature type="coiled-coil region" evidence="10">
    <location>
        <begin position="578"/>
        <end position="622"/>
    </location>
</feature>
<evidence type="ECO:0000256" key="2">
    <source>
        <dbReference type="ARBA" id="ARBA00022741"/>
    </source>
</evidence>
<keyword evidence="6" id="KW-0206">Cytoskeleton</keyword>
<dbReference type="GO" id="GO:0043515">
    <property type="term" value="F:kinetochore binding"/>
    <property type="evidence" value="ECO:0007669"/>
    <property type="project" value="UniProtKB-ARBA"/>
</dbReference>
<feature type="coiled-coil region" evidence="10">
    <location>
        <begin position="340"/>
        <end position="394"/>
    </location>
</feature>
<dbReference type="InterPro" id="IPR001752">
    <property type="entry name" value="Kinesin_motor_dom"/>
</dbReference>
<dbReference type="FunFam" id="3.40.850.10:FF:000026">
    <property type="entry name" value="Centromere-associated protein E"/>
    <property type="match status" value="1"/>
</dbReference>
<keyword evidence="3 9" id="KW-0067">ATP-binding</keyword>
<evidence type="ECO:0000256" key="11">
    <source>
        <dbReference type="SAM" id="MobiDB-lite"/>
    </source>
</evidence>
<dbReference type="GO" id="GO:0005874">
    <property type="term" value="C:microtubule"/>
    <property type="evidence" value="ECO:0007669"/>
    <property type="project" value="TreeGrafter"/>
</dbReference>
<feature type="coiled-coil region" evidence="10">
    <location>
        <begin position="1561"/>
        <end position="1754"/>
    </location>
</feature>
<keyword evidence="6" id="KW-0963">Cytoplasm</keyword>
<accession>A0AA35KVT0</accession>
<feature type="coiled-coil region" evidence="10">
    <location>
        <begin position="505"/>
        <end position="539"/>
    </location>
</feature>
<keyword evidence="14" id="KW-1185">Reference proteome</keyword>
<dbReference type="GO" id="GO:0003777">
    <property type="term" value="F:microtubule motor activity"/>
    <property type="evidence" value="ECO:0007669"/>
    <property type="project" value="InterPro"/>
</dbReference>
<name>A0AA35KVT0_9SAUR</name>
<dbReference type="SUPFAM" id="SSF52540">
    <property type="entry name" value="P-loop containing nucleoside triphosphate hydrolases"/>
    <property type="match status" value="1"/>
</dbReference>
<feature type="coiled-coil region" evidence="10">
    <location>
        <begin position="1071"/>
        <end position="1105"/>
    </location>
</feature>
<dbReference type="Gene3D" id="3.40.850.10">
    <property type="entry name" value="Kinesin motor domain"/>
    <property type="match status" value="1"/>
</dbReference>
<dbReference type="GO" id="GO:0008017">
    <property type="term" value="F:microtubule binding"/>
    <property type="evidence" value="ECO:0007669"/>
    <property type="project" value="InterPro"/>
</dbReference>
<dbReference type="GO" id="GO:0005524">
    <property type="term" value="F:ATP binding"/>
    <property type="evidence" value="ECO:0007669"/>
    <property type="project" value="UniProtKB-UniRule"/>
</dbReference>
<comment type="subcellular location">
    <subcellularLocation>
        <location evidence="1">Cytoplasm</location>
        <location evidence="1">Cytoskeleton</location>
    </subcellularLocation>
</comment>
<feature type="coiled-coil region" evidence="10">
    <location>
        <begin position="1136"/>
        <end position="1302"/>
    </location>
</feature>
<dbReference type="GO" id="GO:0030071">
    <property type="term" value="P:regulation of mitotic metaphase/anaphase transition"/>
    <property type="evidence" value="ECO:0007669"/>
    <property type="project" value="UniProtKB-ARBA"/>
</dbReference>
<evidence type="ECO:0000256" key="10">
    <source>
        <dbReference type="SAM" id="Coils"/>
    </source>
</evidence>
<keyword evidence="5 9" id="KW-0505">Motor protein</keyword>
<evidence type="ECO:0000259" key="12">
    <source>
        <dbReference type="PROSITE" id="PS50067"/>
    </source>
</evidence>
<dbReference type="SMART" id="SM00129">
    <property type="entry name" value="KISc"/>
    <property type="match status" value="1"/>
</dbReference>
<dbReference type="GO" id="GO:0000278">
    <property type="term" value="P:mitotic cell cycle"/>
    <property type="evidence" value="ECO:0007669"/>
    <property type="project" value="UniProtKB-ARBA"/>
</dbReference>
<feature type="binding site" evidence="9">
    <location>
        <begin position="87"/>
        <end position="94"/>
    </location>
    <ligand>
        <name>ATP</name>
        <dbReference type="ChEBI" id="CHEBI:30616"/>
    </ligand>
</feature>
<dbReference type="GO" id="GO:0000779">
    <property type="term" value="C:condensed chromosome, centromeric region"/>
    <property type="evidence" value="ECO:0007669"/>
    <property type="project" value="UniProtKB-ARBA"/>
</dbReference>
<dbReference type="PROSITE" id="PS00411">
    <property type="entry name" value="KINESIN_MOTOR_1"/>
    <property type="match status" value="1"/>
</dbReference>
<proteinExistence type="inferred from homology"/>
<keyword evidence="2 9" id="KW-0547">Nucleotide-binding</keyword>
<dbReference type="GO" id="GO:0007018">
    <property type="term" value="P:microtubule-based movement"/>
    <property type="evidence" value="ECO:0007669"/>
    <property type="project" value="InterPro"/>
</dbReference>
<keyword evidence="4 10" id="KW-0175">Coiled coil</keyword>
<evidence type="ECO:0000256" key="1">
    <source>
        <dbReference type="ARBA" id="ARBA00004245"/>
    </source>
</evidence>
<gene>
    <name evidence="13" type="ORF">PODLI_1B014822</name>
</gene>
<dbReference type="CDD" id="cd01374">
    <property type="entry name" value="KISc_CENP_E"/>
    <property type="match status" value="1"/>
</dbReference>
<evidence type="ECO:0000256" key="8">
    <source>
        <dbReference type="ARBA" id="ARBA00081766"/>
    </source>
</evidence>
<feature type="coiled-coil region" evidence="10">
    <location>
        <begin position="665"/>
        <end position="699"/>
    </location>
</feature>
<evidence type="ECO:0000256" key="9">
    <source>
        <dbReference type="PROSITE-ProRule" id="PRU00283"/>
    </source>
</evidence>
<evidence type="ECO:0000256" key="7">
    <source>
        <dbReference type="ARBA" id="ARBA00070169"/>
    </source>
</evidence>
<evidence type="ECO:0000256" key="3">
    <source>
        <dbReference type="ARBA" id="ARBA00022840"/>
    </source>
</evidence>
<dbReference type="Proteomes" id="UP001178461">
    <property type="component" value="Chromosome 9"/>
</dbReference>
<feature type="region of interest" description="Disordered" evidence="11">
    <location>
        <begin position="1923"/>
        <end position="1944"/>
    </location>
</feature>
<dbReference type="GO" id="GO:0008608">
    <property type="term" value="P:attachment of spindle microtubules to kinetochore"/>
    <property type="evidence" value="ECO:0007669"/>
    <property type="project" value="UniProtKB-ARBA"/>
</dbReference>
<dbReference type="PRINTS" id="PR00380">
    <property type="entry name" value="KINESINHEAVY"/>
</dbReference>
<reference evidence="13" key="1">
    <citation type="submission" date="2022-12" db="EMBL/GenBank/DDBJ databases">
        <authorList>
            <person name="Alioto T."/>
            <person name="Alioto T."/>
            <person name="Gomez Garrido J."/>
        </authorList>
    </citation>
    <scope>NUCLEOTIDE SEQUENCE</scope>
</reference>
<organism evidence="13 14">
    <name type="scientific">Podarcis lilfordi</name>
    <name type="common">Lilford's wall lizard</name>
    <dbReference type="NCBI Taxonomy" id="74358"/>
    <lineage>
        <taxon>Eukaryota</taxon>
        <taxon>Metazoa</taxon>
        <taxon>Chordata</taxon>
        <taxon>Craniata</taxon>
        <taxon>Vertebrata</taxon>
        <taxon>Euteleostomi</taxon>
        <taxon>Lepidosauria</taxon>
        <taxon>Squamata</taxon>
        <taxon>Bifurcata</taxon>
        <taxon>Unidentata</taxon>
        <taxon>Episquamata</taxon>
        <taxon>Laterata</taxon>
        <taxon>Lacertibaenia</taxon>
        <taxon>Lacertidae</taxon>
        <taxon>Podarcis</taxon>
    </lineage>
</organism>